<dbReference type="Gene3D" id="3.30.230.10">
    <property type="match status" value="1"/>
</dbReference>
<dbReference type="Pfam" id="PF00380">
    <property type="entry name" value="Ribosomal_S9"/>
    <property type="match status" value="1"/>
</dbReference>
<dbReference type="InterPro" id="IPR014721">
    <property type="entry name" value="Ribsml_uS5_D2-typ_fold_subgr"/>
</dbReference>
<protein>
    <recommendedName>
        <fullName evidence="4">Small ribosomal subunit protein uS9</fullName>
    </recommendedName>
    <alternativeName>
        <fullName evidence="5">30S ribosomal protein S9</fullName>
    </alternativeName>
</protein>
<evidence type="ECO:0000256" key="5">
    <source>
        <dbReference type="ARBA" id="ARBA00035523"/>
    </source>
</evidence>
<dbReference type="AlphaFoldDB" id="A0A7X9E6Y2"/>
<proteinExistence type="inferred from homology"/>
<evidence type="ECO:0000256" key="2">
    <source>
        <dbReference type="ARBA" id="ARBA00022980"/>
    </source>
</evidence>
<dbReference type="PANTHER" id="PTHR21569:SF1">
    <property type="entry name" value="SMALL RIBOSOMAL SUBUNIT PROTEIN US9M"/>
    <property type="match status" value="1"/>
</dbReference>
<dbReference type="SUPFAM" id="SSF54211">
    <property type="entry name" value="Ribosomal protein S5 domain 2-like"/>
    <property type="match status" value="1"/>
</dbReference>
<dbReference type="NCBIfam" id="NF001099">
    <property type="entry name" value="PRK00132.1"/>
    <property type="match status" value="1"/>
</dbReference>
<comment type="caution">
    <text evidence="6">The sequence shown here is derived from an EMBL/GenBank/DDBJ whole genome shotgun (WGS) entry which is preliminary data.</text>
</comment>
<reference evidence="6 7" key="1">
    <citation type="journal article" date="2020" name="Biotechnol. Biofuels">
        <title>New insights from the biogas microbiome by comprehensive genome-resolved metagenomics of nearly 1600 species originating from multiple anaerobic digesters.</title>
        <authorList>
            <person name="Campanaro S."/>
            <person name="Treu L."/>
            <person name="Rodriguez-R L.M."/>
            <person name="Kovalovszki A."/>
            <person name="Ziels R.M."/>
            <person name="Maus I."/>
            <person name="Zhu X."/>
            <person name="Kougias P.G."/>
            <person name="Basile A."/>
            <person name="Luo G."/>
            <person name="Schluter A."/>
            <person name="Konstantinidis K.T."/>
            <person name="Angelidaki I."/>
        </authorList>
    </citation>
    <scope>NUCLEOTIDE SEQUENCE [LARGE SCALE GENOMIC DNA]</scope>
    <source>
        <strain evidence="6">AS27yjCOA_202</strain>
    </source>
</reference>
<evidence type="ECO:0000313" key="7">
    <source>
        <dbReference type="Proteomes" id="UP000590542"/>
    </source>
</evidence>
<evidence type="ECO:0000256" key="1">
    <source>
        <dbReference type="ARBA" id="ARBA00005251"/>
    </source>
</evidence>
<dbReference type="GO" id="GO:0003735">
    <property type="term" value="F:structural constituent of ribosome"/>
    <property type="evidence" value="ECO:0007669"/>
    <property type="project" value="InterPro"/>
</dbReference>
<accession>A0A7X9E6Y2</accession>
<dbReference type="InterPro" id="IPR020568">
    <property type="entry name" value="Ribosomal_Su5_D2-typ_SF"/>
</dbReference>
<keyword evidence="2 6" id="KW-0689">Ribosomal protein</keyword>
<dbReference type="GO" id="GO:0022627">
    <property type="term" value="C:cytosolic small ribosomal subunit"/>
    <property type="evidence" value="ECO:0007669"/>
    <property type="project" value="TreeGrafter"/>
</dbReference>
<sequence length="160" mass="18155">MSVETEETKEGITEKLIDTKVVKKDKPLKKGFISGTGRRKEATARVFLWEAKGDFTVNGQSIEKYFSGNVEQTKWVRPFHTIGISHPEAKYSASIKVAGSGKSSQLDAVVLAISKALAKLDEEFDKTLRKQGFLTRDPRMVERKKPFLHKARKRPQYSKR</sequence>
<dbReference type="GO" id="GO:0003723">
    <property type="term" value="F:RNA binding"/>
    <property type="evidence" value="ECO:0007669"/>
    <property type="project" value="TreeGrafter"/>
</dbReference>
<gene>
    <name evidence="6" type="primary">rpsI</name>
    <name evidence="6" type="ORF">GYA37_01000</name>
</gene>
<evidence type="ECO:0000256" key="3">
    <source>
        <dbReference type="ARBA" id="ARBA00023274"/>
    </source>
</evidence>
<evidence type="ECO:0000313" key="6">
    <source>
        <dbReference type="EMBL" id="NMB91406.1"/>
    </source>
</evidence>
<evidence type="ECO:0000256" key="4">
    <source>
        <dbReference type="ARBA" id="ARBA00035259"/>
    </source>
</evidence>
<dbReference type="InterPro" id="IPR023035">
    <property type="entry name" value="Ribosomal_uS9_bac/plastid"/>
</dbReference>
<name>A0A7X9E6Y2_UNCKA</name>
<dbReference type="InterPro" id="IPR000754">
    <property type="entry name" value="Ribosomal_uS9"/>
</dbReference>
<dbReference type="GO" id="GO:0006412">
    <property type="term" value="P:translation"/>
    <property type="evidence" value="ECO:0007669"/>
    <property type="project" value="InterPro"/>
</dbReference>
<dbReference type="EMBL" id="JAAZNV010000006">
    <property type="protein sequence ID" value="NMB91406.1"/>
    <property type="molecule type" value="Genomic_DNA"/>
</dbReference>
<keyword evidence="3" id="KW-0687">Ribonucleoprotein</keyword>
<comment type="similarity">
    <text evidence="1">Belongs to the universal ribosomal protein uS9 family.</text>
</comment>
<dbReference type="PANTHER" id="PTHR21569">
    <property type="entry name" value="RIBOSOMAL PROTEIN S9"/>
    <property type="match status" value="1"/>
</dbReference>
<dbReference type="Proteomes" id="UP000590542">
    <property type="component" value="Unassembled WGS sequence"/>
</dbReference>
<organism evidence="6 7">
    <name type="scientific">candidate division WWE3 bacterium</name>
    <dbReference type="NCBI Taxonomy" id="2053526"/>
    <lineage>
        <taxon>Bacteria</taxon>
        <taxon>Katanobacteria</taxon>
    </lineage>
</organism>